<dbReference type="InterPro" id="IPR016024">
    <property type="entry name" value="ARM-type_fold"/>
</dbReference>
<dbReference type="GeneID" id="68101381"/>
<dbReference type="SUPFAM" id="SSF48371">
    <property type="entry name" value="ARM repeat"/>
    <property type="match status" value="1"/>
</dbReference>
<protein>
    <submittedName>
        <fullName evidence="1">Uncharacterized protein</fullName>
    </submittedName>
</protein>
<accession>A0AA88GE82</accession>
<name>A0AA88GE82_NAELO</name>
<comment type="caution">
    <text evidence="1">The sequence shown here is derived from an EMBL/GenBank/DDBJ whole genome shotgun (WGS) entry which is preliminary data.</text>
</comment>
<evidence type="ECO:0000313" key="2">
    <source>
        <dbReference type="Proteomes" id="UP000816034"/>
    </source>
</evidence>
<gene>
    <name evidence="1" type="ORF">C9374_008927</name>
</gene>
<dbReference type="AlphaFoldDB" id="A0AA88GE82"/>
<proteinExistence type="predicted"/>
<dbReference type="RefSeq" id="XP_044545104.1">
    <property type="nucleotide sequence ID" value="XM_044699057.1"/>
</dbReference>
<keyword evidence="2" id="KW-1185">Reference proteome</keyword>
<sequence length="395" mass="45558">MWEVIRNKYEGYGDGRIENAERNFHANSKHIAKFSCKPNPKEQDPNSCTPAIGSLLYTKLCQLTTSDNEILVTKSMKSLQELYKASSKNIAASILYTDNQIIPNLVDLTKKDYSKEEALKTLCCAFKCKHGRDSMLPHVQSVLNDILRNFEIEKPEHVYLTLKWLKGLALEKEACHQMTDSEDLPGLVMQCLDYYQSKDMNPKVMKNGLKLLNQLLKVPKTHVLLVAEDCIFLLIEKIFERYLNGNYDEKVLIALMEHISLLSFYTDGLTKCVRFIQQIMTLMETRNLSLLLQCICALSHITISVEAKYQIMEEASSIKSEFIRKITQIFDNYLVTYDNHYIFINTLKVICNIAEKDRKALRDLVSKIDSRLQQLNNPTVVDELEHTREVLSWSP</sequence>
<dbReference type="Proteomes" id="UP000816034">
    <property type="component" value="Unassembled WGS sequence"/>
</dbReference>
<dbReference type="Gene3D" id="1.25.10.10">
    <property type="entry name" value="Leucine-rich Repeat Variant"/>
    <property type="match status" value="1"/>
</dbReference>
<evidence type="ECO:0000313" key="1">
    <source>
        <dbReference type="EMBL" id="KAG2377842.1"/>
    </source>
</evidence>
<organism evidence="1 2">
    <name type="scientific">Naegleria lovaniensis</name>
    <name type="common">Amoeba</name>
    <dbReference type="NCBI Taxonomy" id="51637"/>
    <lineage>
        <taxon>Eukaryota</taxon>
        <taxon>Discoba</taxon>
        <taxon>Heterolobosea</taxon>
        <taxon>Tetramitia</taxon>
        <taxon>Eutetramitia</taxon>
        <taxon>Vahlkampfiidae</taxon>
        <taxon>Naegleria</taxon>
    </lineage>
</organism>
<dbReference type="EMBL" id="PYSW02000036">
    <property type="protein sequence ID" value="KAG2377842.1"/>
    <property type="molecule type" value="Genomic_DNA"/>
</dbReference>
<reference evidence="1 2" key="1">
    <citation type="journal article" date="2018" name="BMC Genomics">
        <title>The genome of Naegleria lovaniensis, the basis for a comparative approach to unravel pathogenicity factors of the human pathogenic amoeba N. fowleri.</title>
        <authorList>
            <person name="Liechti N."/>
            <person name="Schurch N."/>
            <person name="Bruggmann R."/>
            <person name="Wittwer M."/>
        </authorList>
    </citation>
    <scope>NUCLEOTIDE SEQUENCE [LARGE SCALE GENOMIC DNA]</scope>
    <source>
        <strain evidence="1 2">ATCC 30569</strain>
    </source>
</reference>
<dbReference type="InterPro" id="IPR011989">
    <property type="entry name" value="ARM-like"/>
</dbReference>